<proteinExistence type="predicted"/>
<evidence type="ECO:0000313" key="3">
    <source>
        <dbReference type="EMBL" id="POS76556.1"/>
    </source>
</evidence>
<name>A0A2P5I223_DIAHE</name>
<keyword evidence="4" id="KW-1185">Reference proteome</keyword>
<dbReference type="EMBL" id="MAVT02000357">
    <property type="protein sequence ID" value="POS76556.1"/>
    <property type="molecule type" value="Genomic_DNA"/>
</dbReference>
<feature type="transmembrane region" description="Helical" evidence="1">
    <location>
        <begin position="48"/>
        <end position="71"/>
    </location>
</feature>
<evidence type="ECO:0000313" key="4">
    <source>
        <dbReference type="Proteomes" id="UP000094444"/>
    </source>
</evidence>
<comment type="caution">
    <text evidence="3">The sequence shown here is derived from an EMBL/GenBank/DDBJ whole genome shotgun (WGS) entry which is preliminary data.</text>
</comment>
<dbReference type="InParanoid" id="A0A2P5I223"/>
<organism evidence="3 4">
    <name type="scientific">Diaporthe helianthi</name>
    <dbReference type="NCBI Taxonomy" id="158607"/>
    <lineage>
        <taxon>Eukaryota</taxon>
        <taxon>Fungi</taxon>
        <taxon>Dikarya</taxon>
        <taxon>Ascomycota</taxon>
        <taxon>Pezizomycotina</taxon>
        <taxon>Sordariomycetes</taxon>
        <taxon>Sordariomycetidae</taxon>
        <taxon>Diaporthales</taxon>
        <taxon>Diaporthaceae</taxon>
        <taxon>Diaporthe</taxon>
    </lineage>
</organism>
<evidence type="ECO:0000256" key="2">
    <source>
        <dbReference type="SAM" id="SignalP"/>
    </source>
</evidence>
<reference evidence="3" key="1">
    <citation type="submission" date="2017-09" db="EMBL/GenBank/DDBJ databases">
        <title>Polyketide synthases of a Diaporthe helianthi virulent isolate.</title>
        <authorList>
            <person name="Baroncelli R."/>
        </authorList>
    </citation>
    <scope>NUCLEOTIDE SEQUENCE [LARGE SCALE GENOMIC DNA]</scope>
    <source>
        <strain evidence="3">7/96</strain>
    </source>
</reference>
<keyword evidence="1" id="KW-1133">Transmembrane helix</keyword>
<feature type="chain" id="PRO_5015163672" evidence="2">
    <location>
        <begin position="25"/>
        <end position="73"/>
    </location>
</feature>
<dbReference type="AlphaFoldDB" id="A0A2P5I223"/>
<feature type="signal peptide" evidence="2">
    <location>
        <begin position="1"/>
        <end position="24"/>
    </location>
</feature>
<sequence>MPWLMPVAAVLVALDQTIIAPALGAITGEQDDGSYFSLDSPFGDWFGHHVLAGLGISVGFQLGIVVVQAVLAQ</sequence>
<gene>
    <name evidence="3" type="ORF">DHEL01_v205059</name>
</gene>
<dbReference type="Proteomes" id="UP000094444">
    <property type="component" value="Unassembled WGS sequence"/>
</dbReference>
<evidence type="ECO:0000256" key="1">
    <source>
        <dbReference type="SAM" id="Phobius"/>
    </source>
</evidence>
<protein>
    <submittedName>
        <fullName evidence="3">Major facilitator superfamily transporter</fullName>
    </submittedName>
</protein>
<accession>A0A2P5I223</accession>
<keyword evidence="1" id="KW-0472">Membrane</keyword>
<keyword evidence="1" id="KW-0812">Transmembrane</keyword>
<keyword evidence="2" id="KW-0732">Signal</keyword>